<feature type="domain" description="Tail specific protease" evidence="2">
    <location>
        <begin position="344"/>
        <end position="412"/>
    </location>
</feature>
<evidence type="ECO:0000259" key="2">
    <source>
        <dbReference type="Pfam" id="PF03572"/>
    </source>
</evidence>
<dbReference type="PANTHER" id="PTHR37049:SF4">
    <property type="entry name" value="RHODANESE DOMAIN-CONTAINING PROTEIN"/>
    <property type="match status" value="1"/>
</dbReference>
<proteinExistence type="predicted"/>
<dbReference type="InterPro" id="IPR052766">
    <property type="entry name" value="S41A_metabolite_peptidase"/>
</dbReference>
<dbReference type="AlphaFoldDB" id="A0A2W1DQS7"/>
<feature type="chain" id="PRO_5042700885" evidence="1">
    <location>
        <begin position="18"/>
        <end position="748"/>
    </location>
</feature>
<dbReference type="PANTHER" id="PTHR37049">
    <property type="entry name" value="PEPTIDASE S41 FAMILY PROTEIN"/>
    <property type="match status" value="1"/>
</dbReference>
<keyword evidence="6" id="KW-1185">Reference proteome</keyword>
<dbReference type="InterPro" id="IPR056186">
    <property type="entry name" value="PDZ_CPAF-rel"/>
</dbReference>
<evidence type="ECO:0000256" key="1">
    <source>
        <dbReference type="SAM" id="SignalP"/>
    </source>
</evidence>
<dbReference type="Pfam" id="PF23658">
    <property type="entry name" value="PDZ_CPAF_rel"/>
    <property type="match status" value="1"/>
</dbReference>
<dbReference type="GO" id="GO:0008236">
    <property type="term" value="F:serine-type peptidase activity"/>
    <property type="evidence" value="ECO:0007669"/>
    <property type="project" value="InterPro"/>
</dbReference>
<feature type="domain" description="CPAF-like PDZ" evidence="3">
    <location>
        <begin position="139"/>
        <end position="252"/>
    </location>
</feature>
<dbReference type="SUPFAM" id="SSF52096">
    <property type="entry name" value="ClpP/crotonase"/>
    <property type="match status" value="1"/>
</dbReference>
<dbReference type="EMBL" id="NRDI02000016">
    <property type="protein sequence ID" value="KAI1510499.1"/>
    <property type="molecule type" value="Genomic_DNA"/>
</dbReference>
<reference evidence="6" key="4">
    <citation type="journal article" date="2022" name="Microb. Genom.">
        <title>A global pangenome for the wheat fungal pathogen Pyrenophora tritici-repentis and prediction of effector protein structural homology.</title>
        <authorList>
            <person name="Moolhuijzen P.M."/>
            <person name="See P.T."/>
            <person name="Shi G."/>
            <person name="Powell H.R."/>
            <person name="Cockram J."/>
            <person name="Jorgensen L.N."/>
            <person name="Benslimane H."/>
            <person name="Strelkov S.E."/>
            <person name="Turner J."/>
            <person name="Liu Z."/>
            <person name="Moffat C.S."/>
        </authorList>
    </citation>
    <scope>NUCLEOTIDE SEQUENCE [LARGE SCALE GENOMIC DNA]</scope>
</reference>
<dbReference type="Proteomes" id="UP000245464">
    <property type="component" value="Chromosome 4"/>
</dbReference>
<dbReference type="Pfam" id="PF03572">
    <property type="entry name" value="Peptidase_S41"/>
    <property type="match status" value="1"/>
</dbReference>
<dbReference type="Proteomes" id="UP000249757">
    <property type="component" value="Unassembled WGS sequence"/>
</dbReference>
<comment type="caution">
    <text evidence="5">The sequence shown here is derived from an EMBL/GenBank/DDBJ whole genome shotgun (WGS) entry which is preliminary data.</text>
</comment>
<feature type="signal peptide" evidence="1">
    <location>
        <begin position="1"/>
        <end position="17"/>
    </location>
</feature>
<reference evidence="5" key="3">
    <citation type="journal article" date="2022" name="bioRxiv">
        <title>A global pangenome for the wheat fungal pathogen Pyrenophora tritici-repentis and prediction of effector protein structural homology.</title>
        <authorList>
            <person name="Moolhuijzen P."/>
            <person name="See P.T."/>
            <person name="Shi G."/>
            <person name="Powell H.R."/>
            <person name="Cockram J."/>
            <person name="Jorgensen L.N."/>
            <person name="Benslimane H."/>
            <person name="Strelkov S.E."/>
            <person name="Turner J."/>
            <person name="Liu Z."/>
            <person name="Moffat C.S."/>
        </authorList>
    </citation>
    <scope>NUCLEOTIDE SEQUENCE</scope>
    <source>
        <strain evidence="5">86-124</strain>
    </source>
</reference>
<name>A0A2W1DQS7_9PLEO</name>
<evidence type="ECO:0000313" key="5">
    <source>
        <dbReference type="EMBL" id="KAI1510499.1"/>
    </source>
</evidence>
<organism evidence="5 6">
    <name type="scientific">Pyrenophora tritici-repentis</name>
    <dbReference type="NCBI Taxonomy" id="45151"/>
    <lineage>
        <taxon>Eukaryota</taxon>
        <taxon>Fungi</taxon>
        <taxon>Dikarya</taxon>
        <taxon>Ascomycota</taxon>
        <taxon>Pezizomycotina</taxon>
        <taxon>Dothideomycetes</taxon>
        <taxon>Pleosporomycetidae</taxon>
        <taxon>Pleosporales</taxon>
        <taxon>Pleosporineae</taxon>
        <taxon>Pleosporaceae</taxon>
        <taxon>Pyrenophora</taxon>
    </lineage>
</organism>
<protein>
    <submittedName>
        <fullName evidence="4">Herpes-BLLF1 multi-domain protein</fullName>
    </submittedName>
    <submittedName>
        <fullName evidence="5">Peptidase-S41 domain containing protein</fullName>
    </submittedName>
</protein>
<evidence type="ECO:0000313" key="4">
    <source>
        <dbReference type="EMBL" id="KAF7571570.1"/>
    </source>
</evidence>
<accession>A0A2W1DQS7</accession>
<dbReference type="OMA" id="TPLQYIY"/>
<evidence type="ECO:0000313" key="6">
    <source>
        <dbReference type="Proteomes" id="UP000249757"/>
    </source>
</evidence>
<dbReference type="InterPro" id="IPR029045">
    <property type="entry name" value="ClpP/crotonase-like_dom_sf"/>
</dbReference>
<dbReference type="GO" id="GO:0006508">
    <property type="term" value="P:proteolysis"/>
    <property type="evidence" value="ECO:0007669"/>
    <property type="project" value="InterPro"/>
</dbReference>
<dbReference type="Gene3D" id="3.90.226.10">
    <property type="entry name" value="2-enoyl-CoA Hydratase, Chain A, domain 1"/>
    <property type="match status" value="1"/>
</dbReference>
<keyword evidence="1" id="KW-0732">Signal</keyword>
<reference evidence="5" key="2">
    <citation type="submission" date="2021-05" db="EMBL/GenBank/DDBJ databases">
        <authorList>
            <person name="Moolhuijzen P.M."/>
            <person name="Moffat C.S."/>
        </authorList>
    </citation>
    <scope>NUCLEOTIDE SEQUENCE</scope>
    <source>
        <strain evidence="5">86-124</strain>
    </source>
</reference>
<dbReference type="OrthoDB" id="27214at2759"/>
<gene>
    <name evidence="5" type="ORF">Ptr86124_010304</name>
    <name evidence="4" type="ORF">PtrM4_090700</name>
</gene>
<evidence type="ECO:0000259" key="3">
    <source>
        <dbReference type="Pfam" id="PF23658"/>
    </source>
</evidence>
<sequence length="748" mass="81939">MFLRNTISLTLAALVAAQSSSSEPCAIVASQFARLESIPAELAYQCLESVPVDVQGNTQLIDELKKLWEFHSEILWLKNPGEEWEYGALDIQKELDDVKTNLNSFSSEYAVQLAIQDITIKTGNFHFNWRPDILEVFDWGRPINVASISEDGKALPKLYVADDVALLAEGREDVSDITEINGEKPYDFLKSASRSQYIDSDGLVNDMLAKGDTDNAGSFMSMSTYGGNMTEITWANGSTASIPNTVSSELNFSGVSDGKSFFDTFCKAQNETESSMQKRAQTGAGAHPFLSRTALGQTPTIPISEYHIRNKRQMPTATYPSAVAQASSGVVAGYFLSGTGYENVAVLKIMSFNNPTTFMSERDFNNEFQSTVASFLRQCMAAKKQKLIIDLRENGGGNTNLLLDAFMQLFPDMEPFSGQRYRASEPFLKIGDVINEIMADPAKSNVYKQVTEEMINEDYLYRFWLYNHFRNSEGVEFTSWDEFNGPVELNGDKYTATMRYNYTDDMSITPSGFHFVNGTRATPFQPANIVMYTDALCGSSCASFHEELKNIAGVKSVTVGGRPENKPIQAVTGTKGGEVLPLYYYQLFADVALNVSEKISLNTASANDTVLEGIANIPQIMMRADGASSRMQAQDQVRKGDKTGTPLQYIYEASDCRVFYTPASYADPDAAWKQAWDAFLDEGNCVEGSTKHESSISGGFQPYGAGELKTVDQPKGAGAQSAAASGGVKRGGVVVAVVAVAFSVFMAL</sequence>
<dbReference type="EMBL" id="NQIK02000004">
    <property type="protein sequence ID" value="KAF7571570.1"/>
    <property type="molecule type" value="Genomic_DNA"/>
</dbReference>
<dbReference type="InterPro" id="IPR005151">
    <property type="entry name" value="Tail-specific_protease"/>
</dbReference>
<reference evidence="4" key="1">
    <citation type="journal article" date="2018" name="BMC Genomics">
        <title>Comparative genomics of the wheat fungal pathogen Pyrenophora tritici-repentis reveals chromosomal variations and genome plasticity.</title>
        <authorList>
            <person name="Moolhuijzen P."/>
            <person name="See P.T."/>
            <person name="Hane J.K."/>
            <person name="Shi G."/>
            <person name="Liu Z."/>
            <person name="Oliver R.P."/>
            <person name="Moffat C.S."/>
        </authorList>
    </citation>
    <scope>NUCLEOTIDE SEQUENCE [LARGE SCALE GENOMIC DNA]</scope>
    <source>
        <strain evidence="4">M4</strain>
    </source>
</reference>